<organism evidence="1 2">
    <name type="scientific">Tribonema minus</name>
    <dbReference type="NCBI Taxonomy" id="303371"/>
    <lineage>
        <taxon>Eukaryota</taxon>
        <taxon>Sar</taxon>
        <taxon>Stramenopiles</taxon>
        <taxon>Ochrophyta</taxon>
        <taxon>PX clade</taxon>
        <taxon>Xanthophyceae</taxon>
        <taxon>Tribonematales</taxon>
        <taxon>Tribonemataceae</taxon>
        <taxon>Tribonema</taxon>
    </lineage>
</organism>
<evidence type="ECO:0000313" key="1">
    <source>
        <dbReference type="EMBL" id="KAG5183099.1"/>
    </source>
</evidence>
<dbReference type="AlphaFoldDB" id="A0A836CEW7"/>
<dbReference type="Proteomes" id="UP000664859">
    <property type="component" value="Unassembled WGS sequence"/>
</dbReference>
<name>A0A836CEW7_9STRA</name>
<protein>
    <submittedName>
        <fullName evidence="1">Uncharacterized protein</fullName>
    </submittedName>
</protein>
<accession>A0A836CEW7</accession>
<sequence>MQDQNVMLSQQLHGLVEVWGPRSKSRKAGFILTSRQPVMCPLGTAERLHSGFAAQFSGCDEIKVKLLTEYEVGVFAHNQNTGIRLASATELATGLLGVVPVDSIIRYWNPRDMGGAECFRVQLSKTSSPPRSWVDIPSPGAGDCLLPPAVRDPLADITAQCQRLAVENSQLRSTVACTSQALFEAQTANMRLQAQLQGVGQVRQQAAPLSLSTSVAERTDGLWIPAPCSFDALMGQVAYPTTAGGTAACAGATGKVELTFSGADGYGANSFEGMVEV</sequence>
<evidence type="ECO:0000313" key="2">
    <source>
        <dbReference type="Proteomes" id="UP000664859"/>
    </source>
</evidence>
<keyword evidence="2" id="KW-1185">Reference proteome</keyword>
<reference evidence="1" key="1">
    <citation type="submission" date="2021-02" db="EMBL/GenBank/DDBJ databases">
        <title>First Annotated Genome of the Yellow-green Alga Tribonema minus.</title>
        <authorList>
            <person name="Mahan K.M."/>
        </authorList>
    </citation>
    <scope>NUCLEOTIDE SEQUENCE</scope>
    <source>
        <strain evidence="1">UTEX B ZZ1240</strain>
    </source>
</reference>
<gene>
    <name evidence="1" type="ORF">JKP88DRAFT_273074</name>
</gene>
<proteinExistence type="predicted"/>
<dbReference type="EMBL" id="JAFCMP010000223">
    <property type="protein sequence ID" value="KAG5183099.1"/>
    <property type="molecule type" value="Genomic_DNA"/>
</dbReference>
<comment type="caution">
    <text evidence="1">The sequence shown here is derived from an EMBL/GenBank/DDBJ whole genome shotgun (WGS) entry which is preliminary data.</text>
</comment>